<feature type="non-terminal residue" evidence="1">
    <location>
        <position position="1"/>
    </location>
</feature>
<gene>
    <name evidence="1" type="ORF">HaLaN_20199</name>
</gene>
<dbReference type="AlphaFoldDB" id="A0A699ZJB2"/>
<comment type="caution">
    <text evidence="1">The sequence shown here is derived from an EMBL/GenBank/DDBJ whole genome shotgun (WGS) entry which is preliminary data.</text>
</comment>
<protein>
    <submittedName>
        <fullName evidence="1">FeThRed_A domain-containing protein</fullName>
    </submittedName>
</protein>
<evidence type="ECO:0000313" key="2">
    <source>
        <dbReference type="Proteomes" id="UP000485058"/>
    </source>
</evidence>
<reference evidence="1 2" key="1">
    <citation type="submission" date="2020-02" db="EMBL/GenBank/DDBJ databases">
        <title>Draft genome sequence of Haematococcus lacustris strain NIES-144.</title>
        <authorList>
            <person name="Morimoto D."/>
            <person name="Nakagawa S."/>
            <person name="Yoshida T."/>
            <person name="Sawayama S."/>
        </authorList>
    </citation>
    <scope>NUCLEOTIDE SEQUENCE [LARGE SCALE GENOMIC DNA]</scope>
    <source>
        <strain evidence="1 2">NIES-144</strain>
    </source>
</reference>
<accession>A0A699ZJB2</accession>
<sequence length="207" mass="21342">MDLDKRFQSLYEQLDNQVGAVRGDLDRLARDKVDASALEAYTTRVSGLFEQVAASLGDDVRDVSNSSQAAVQGVRRDVAALAADKADRALEGSVALLDDKVRALGGQLGALATAVSEQAAAQPAAFEEVRAGVRGVSGELEVANRAISGLNSALSSSSTALELQAHKLLQLGHRLQSSLSDVSALKEALYGSPAAGAAQGTVGLPEA</sequence>
<name>A0A699ZJB2_HAELA</name>
<dbReference type="Proteomes" id="UP000485058">
    <property type="component" value="Unassembled WGS sequence"/>
</dbReference>
<keyword evidence="2" id="KW-1185">Reference proteome</keyword>
<proteinExistence type="predicted"/>
<organism evidence="1 2">
    <name type="scientific">Haematococcus lacustris</name>
    <name type="common">Green alga</name>
    <name type="synonym">Haematococcus pluvialis</name>
    <dbReference type="NCBI Taxonomy" id="44745"/>
    <lineage>
        <taxon>Eukaryota</taxon>
        <taxon>Viridiplantae</taxon>
        <taxon>Chlorophyta</taxon>
        <taxon>core chlorophytes</taxon>
        <taxon>Chlorophyceae</taxon>
        <taxon>CS clade</taxon>
        <taxon>Chlamydomonadales</taxon>
        <taxon>Haematococcaceae</taxon>
        <taxon>Haematococcus</taxon>
    </lineage>
</organism>
<dbReference type="EMBL" id="BLLF01002101">
    <property type="protein sequence ID" value="GFH22693.1"/>
    <property type="molecule type" value="Genomic_DNA"/>
</dbReference>
<evidence type="ECO:0000313" key="1">
    <source>
        <dbReference type="EMBL" id="GFH22693.1"/>
    </source>
</evidence>